<dbReference type="EMBL" id="AJWZ01004229">
    <property type="protein sequence ID" value="EKC66017.1"/>
    <property type="molecule type" value="Genomic_DNA"/>
</dbReference>
<dbReference type="GO" id="GO:0004222">
    <property type="term" value="F:metalloendopeptidase activity"/>
    <property type="evidence" value="ECO:0007669"/>
    <property type="project" value="InterPro"/>
</dbReference>
<gene>
    <name evidence="4" type="ORF">OBE_06167</name>
</gene>
<dbReference type="Pfam" id="PF01434">
    <property type="entry name" value="Peptidase_M41"/>
    <property type="match status" value="1"/>
</dbReference>
<sequence length="158" mass="17892">MITKYGMSEKLGPITFGTGNDEVFLGKDYNHMRNYSEAVACEIDEEVEKIILKAYDRTESILNEHIDKLHAVAKALVEREKIDAEQFKILMEGGTLPPYEPKSEKAENKTETVEKDKPSAVDDKNADEAVKDLEDNFNDEKKYLTKDVASEAEKEVDS</sequence>
<feature type="non-terminal residue" evidence="4">
    <location>
        <position position="158"/>
    </location>
</feature>
<evidence type="ECO:0000256" key="2">
    <source>
        <dbReference type="SAM" id="MobiDB-lite"/>
    </source>
</evidence>
<accession>K1SZC6</accession>
<feature type="domain" description="Peptidase M41" evidence="3">
    <location>
        <begin position="1"/>
        <end position="88"/>
    </location>
</feature>
<dbReference type="InterPro" id="IPR037219">
    <property type="entry name" value="Peptidase_M41-like"/>
</dbReference>
<protein>
    <submittedName>
        <fullName evidence="4">Cell division protein ftsH</fullName>
    </submittedName>
</protein>
<feature type="region of interest" description="Disordered" evidence="2">
    <location>
        <begin position="93"/>
        <end position="136"/>
    </location>
</feature>
<dbReference type="PANTHER" id="PTHR23076">
    <property type="entry name" value="METALLOPROTEASE M41 FTSH"/>
    <property type="match status" value="1"/>
</dbReference>
<comment type="caution">
    <text evidence="4">The sequence shown here is derived from an EMBL/GenBank/DDBJ whole genome shotgun (WGS) entry which is preliminary data.</text>
</comment>
<keyword evidence="4" id="KW-0131">Cell cycle</keyword>
<dbReference type="GO" id="GO:0005524">
    <property type="term" value="F:ATP binding"/>
    <property type="evidence" value="ECO:0007669"/>
    <property type="project" value="InterPro"/>
</dbReference>
<proteinExistence type="predicted"/>
<dbReference type="GO" id="GO:0016020">
    <property type="term" value="C:membrane"/>
    <property type="evidence" value="ECO:0007669"/>
    <property type="project" value="UniProtKB-SubCell"/>
</dbReference>
<organism evidence="4">
    <name type="scientific">human gut metagenome</name>
    <dbReference type="NCBI Taxonomy" id="408170"/>
    <lineage>
        <taxon>unclassified sequences</taxon>
        <taxon>metagenomes</taxon>
        <taxon>organismal metagenomes</taxon>
    </lineage>
</organism>
<reference evidence="4" key="1">
    <citation type="journal article" date="2013" name="Environ. Microbiol.">
        <title>Microbiota from the distal guts of lean and obese adolescents exhibit partial functional redundancy besides clear differences in community structure.</title>
        <authorList>
            <person name="Ferrer M."/>
            <person name="Ruiz A."/>
            <person name="Lanza F."/>
            <person name="Haange S.B."/>
            <person name="Oberbach A."/>
            <person name="Till H."/>
            <person name="Bargiela R."/>
            <person name="Campoy C."/>
            <person name="Segura M.T."/>
            <person name="Richter M."/>
            <person name="von Bergen M."/>
            <person name="Seifert J."/>
            <person name="Suarez A."/>
        </authorList>
    </citation>
    <scope>NUCLEOTIDE SEQUENCE</scope>
</reference>
<dbReference type="GO" id="GO:0051301">
    <property type="term" value="P:cell division"/>
    <property type="evidence" value="ECO:0007669"/>
    <property type="project" value="UniProtKB-KW"/>
</dbReference>
<comment type="subcellular location">
    <subcellularLocation>
        <location evidence="1">Membrane</location>
    </subcellularLocation>
</comment>
<dbReference type="GO" id="GO:0006508">
    <property type="term" value="P:proteolysis"/>
    <property type="evidence" value="ECO:0007669"/>
    <property type="project" value="InterPro"/>
</dbReference>
<dbReference type="AlphaFoldDB" id="K1SZC6"/>
<dbReference type="SUPFAM" id="SSF140990">
    <property type="entry name" value="FtsH protease domain-like"/>
    <property type="match status" value="1"/>
</dbReference>
<dbReference type="GO" id="GO:0004176">
    <property type="term" value="F:ATP-dependent peptidase activity"/>
    <property type="evidence" value="ECO:0007669"/>
    <property type="project" value="InterPro"/>
</dbReference>
<evidence type="ECO:0000256" key="1">
    <source>
        <dbReference type="ARBA" id="ARBA00004370"/>
    </source>
</evidence>
<dbReference type="Gene3D" id="1.20.58.760">
    <property type="entry name" value="Peptidase M41"/>
    <property type="match status" value="1"/>
</dbReference>
<dbReference type="InterPro" id="IPR000642">
    <property type="entry name" value="Peptidase_M41"/>
</dbReference>
<name>K1SZC6_9ZZZZ</name>
<evidence type="ECO:0000313" key="4">
    <source>
        <dbReference type="EMBL" id="EKC66017.1"/>
    </source>
</evidence>
<feature type="compositionally biased region" description="Basic and acidic residues" evidence="2">
    <location>
        <begin position="101"/>
        <end position="136"/>
    </location>
</feature>
<keyword evidence="4" id="KW-0132">Cell division</keyword>
<dbReference type="PANTHER" id="PTHR23076:SF113">
    <property type="entry name" value="ATP-DEPENDENT ZINC METALLOPROTEASE FTSH 1, CHLOROPLASTIC-RELATED"/>
    <property type="match status" value="1"/>
</dbReference>
<evidence type="ECO:0000259" key="3">
    <source>
        <dbReference type="Pfam" id="PF01434"/>
    </source>
</evidence>